<accession>A0ABV8H6D2</accession>
<keyword evidence="1" id="KW-0732">Signal</keyword>
<evidence type="ECO:0000256" key="1">
    <source>
        <dbReference type="SAM" id="SignalP"/>
    </source>
</evidence>
<dbReference type="InterPro" id="IPR025665">
    <property type="entry name" value="Beta-barrel_OMP_2"/>
</dbReference>
<dbReference type="Proteomes" id="UP001595793">
    <property type="component" value="Unassembled WGS sequence"/>
</dbReference>
<gene>
    <name evidence="3" type="ORF">ACFOS1_03685</name>
</gene>
<evidence type="ECO:0000313" key="4">
    <source>
        <dbReference type="Proteomes" id="UP001595793"/>
    </source>
</evidence>
<comment type="caution">
    <text evidence="3">The sequence shown here is derived from an EMBL/GenBank/DDBJ whole genome shotgun (WGS) entry which is preliminary data.</text>
</comment>
<proteinExistence type="predicted"/>
<dbReference type="Pfam" id="PF13568">
    <property type="entry name" value="OMP_b-brl_2"/>
    <property type="match status" value="1"/>
</dbReference>
<evidence type="ECO:0000259" key="2">
    <source>
        <dbReference type="Pfam" id="PF13568"/>
    </source>
</evidence>
<dbReference type="RefSeq" id="WP_290236152.1">
    <property type="nucleotide sequence ID" value="NZ_JAUFPZ010000002.1"/>
</dbReference>
<protein>
    <submittedName>
        <fullName evidence="3">Outer membrane beta-barrel protein</fullName>
    </submittedName>
</protein>
<name>A0ABV8H6D2_9FLAO</name>
<feature type="signal peptide" evidence="1">
    <location>
        <begin position="1"/>
        <end position="18"/>
    </location>
</feature>
<dbReference type="EMBL" id="JBHSAS010000006">
    <property type="protein sequence ID" value="MFC4026492.1"/>
    <property type="molecule type" value="Genomic_DNA"/>
</dbReference>
<dbReference type="SUPFAM" id="SSF56925">
    <property type="entry name" value="OMPA-like"/>
    <property type="match status" value="1"/>
</dbReference>
<sequence>MKTLCAFVLFFVSFYSFSQINFGVKAGLNFSTTKFEENIHDFKFTEENGTGFHVGSFVDLALNTHFHAQTEVLYSREGVKDQFVDYINIPLIGKWYPIPTVYIGIGPQLSILANTESYKDNFENILFGALFEAGVEINHFVFDVRYILGISNSVEMPIGVGSEDNLNNITAKAKSNNFQLSVAYKF</sequence>
<keyword evidence="4" id="KW-1185">Reference proteome</keyword>
<organism evidence="3 4">
    <name type="scientific">Zunongwangia endophytica</name>
    <dbReference type="NCBI Taxonomy" id="1808945"/>
    <lineage>
        <taxon>Bacteria</taxon>
        <taxon>Pseudomonadati</taxon>
        <taxon>Bacteroidota</taxon>
        <taxon>Flavobacteriia</taxon>
        <taxon>Flavobacteriales</taxon>
        <taxon>Flavobacteriaceae</taxon>
        <taxon>Zunongwangia</taxon>
    </lineage>
</organism>
<feature type="chain" id="PRO_5045337593" evidence="1">
    <location>
        <begin position="19"/>
        <end position="186"/>
    </location>
</feature>
<evidence type="ECO:0000313" key="3">
    <source>
        <dbReference type="EMBL" id="MFC4026492.1"/>
    </source>
</evidence>
<dbReference type="InterPro" id="IPR011250">
    <property type="entry name" value="OMP/PagP_B-barrel"/>
</dbReference>
<reference evidence="4" key="1">
    <citation type="journal article" date="2019" name="Int. J. Syst. Evol. Microbiol.">
        <title>The Global Catalogue of Microorganisms (GCM) 10K type strain sequencing project: providing services to taxonomists for standard genome sequencing and annotation.</title>
        <authorList>
            <consortium name="The Broad Institute Genomics Platform"/>
            <consortium name="The Broad Institute Genome Sequencing Center for Infectious Disease"/>
            <person name="Wu L."/>
            <person name="Ma J."/>
        </authorList>
    </citation>
    <scope>NUCLEOTIDE SEQUENCE [LARGE SCALE GENOMIC DNA]</scope>
    <source>
        <strain evidence="4">CECT 9128</strain>
    </source>
</reference>
<feature type="domain" description="Outer membrane protein beta-barrel" evidence="2">
    <location>
        <begin position="18"/>
        <end position="153"/>
    </location>
</feature>